<feature type="domain" description="THUMP" evidence="2">
    <location>
        <begin position="57"/>
        <end position="160"/>
    </location>
</feature>
<evidence type="ECO:0000259" key="2">
    <source>
        <dbReference type="PROSITE" id="PS51165"/>
    </source>
</evidence>
<dbReference type="Gene3D" id="3.30.2300.10">
    <property type="entry name" value="THUMP superfamily"/>
    <property type="match status" value="1"/>
</dbReference>
<dbReference type="GO" id="GO:0006400">
    <property type="term" value="P:tRNA modification"/>
    <property type="evidence" value="ECO:0007669"/>
    <property type="project" value="InterPro"/>
</dbReference>
<keyword evidence="1" id="KW-0694">RNA-binding</keyword>
<dbReference type="EMBL" id="VOAH01000009">
    <property type="protein sequence ID" value="TVP40248.1"/>
    <property type="molecule type" value="Genomic_DNA"/>
</dbReference>
<dbReference type="CDD" id="cd11717">
    <property type="entry name" value="THUMP_THUMPD1_like"/>
    <property type="match status" value="1"/>
</dbReference>
<comment type="caution">
    <text evidence="3">The sequence shown here is derived from an EMBL/GenBank/DDBJ whole genome shotgun (WGS) entry which is preliminary data.</text>
</comment>
<dbReference type="Proteomes" id="UP000315289">
    <property type="component" value="Unassembled WGS sequence"/>
</dbReference>
<dbReference type="PROSITE" id="PS51165">
    <property type="entry name" value="THUMP"/>
    <property type="match status" value="1"/>
</dbReference>
<organism evidence="3 4">
    <name type="scientific">Candidatus Nitrosocosmicus arcticus</name>
    <dbReference type="NCBI Taxonomy" id="2035267"/>
    <lineage>
        <taxon>Archaea</taxon>
        <taxon>Nitrososphaerota</taxon>
        <taxon>Nitrososphaeria</taxon>
        <taxon>Nitrososphaerales</taxon>
        <taxon>Nitrososphaeraceae</taxon>
        <taxon>Candidatus Nitrosocosmicus</taxon>
    </lineage>
</organism>
<proteinExistence type="predicted"/>
<evidence type="ECO:0000313" key="3">
    <source>
        <dbReference type="EMBL" id="TVP40248.1"/>
    </source>
</evidence>
<name>A0A557SUI2_9ARCH</name>
<evidence type="ECO:0000256" key="1">
    <source>
        <dbReference type="PROSITE-ProRule" id="PRU00529"/>
    </source>
</evidence>
<dbReference type="InterPro" id="IPR004114">
    <property type="entry name" value="THUMP_dom"/>
</dbReference>
<accession>A0A557SUI2</accession>
<keyword evidence="4" id="KW-1185">Reference proteome</keyword>
<gene>
    <name evidence="3" type="ORF">NARC_90154</name>
</gene>
<dbReference type="RefSeq" id="WP_144732075.1">
    <property type="nucleotide sequence ID" value="NZ_ML675585.1"/>
</dbReference>
<dbReference type="GO" id="GO:0003723">
    <property type="term" value="F:RNA binding"/>
    <property type="evidence" value="ECO:0007669"/>
    <property type="project" value="UniProtKB-UniRule"/>
</dbReference>
<dbReference type="InterPro" id="IPR040183">
    <property type="entry name" value="THUMPD1-like"/>
</dbReference>
<evidence type="ECO:0000313" key="4">
    <source>
        <dbReference type="Proteomes" id="UP000315289"/>
    </source>
</evidence>
<protein>
    <submittedName>
        <fullName evidence="3">Putative THUMP domain protein</fullName>
    </submittedName>
</protein>
<reference evidence="3 4" key="1">
    <citation type="journal article" date="2019" name="Front. Microbiol.">
        <title>Ammonia Oxidation by the Arctic Terrestrial Thaumarchaeote Candidatus Nitrosocosmicus arcticus Is Stimulated by Increasing Temperatures.</title>
        <authorList>
            <person name="Alves R.J.E."/>
            <person name="Kerou M."/>
            <person name="Zappe A."/>
            <person name="Bittner R."/>
            <person name="Abby S.S."/>
            <person name="Schmidt H.A."/>
            <person name="Pfeifer K."/>
            <person name="Schleper C."/>
        </authorList>
    </citation>
    <scope>NUCLEOTIDE SEQUENCE [LARGE SCALE GENOMIC DNA]</scope>
    <source>
        <strain evidence="3 4">Kfb</strain>
    </source>
</reference>
<dbReference type="OrthoDB" id="26307at2157"/>
<dbReference type="AlphaFoldDB" id="A0A557SUI2"/>
<dbReference type="SUPFAM" id="SSF143437">
    <property type="entry name" value="THUMP domain-like"/>
    <property type="match status" value="1"/>
</dbReference>
<sequence>MIFNFLATTYRYKEEDLMDELGGLYYDFGETTVEVHETNISGLIVGKSSKDSELFVPFLRAKLKDSPWEIRNLLRFVPIQKVVLTEVGEIRNCLLNLAKEKIVNNGPVKILVEKRHTKLSKKDIIDSVGPHLNYPVNLTNPVWILLVEIIGKYSGISVINSEMMFSSMTEKRVSE</sequence>